<organism evidence="2 3">
    <name type="scientific">Lasiosphaeria miniovina</name>
    <dbReference type="NCBI Taxonomy" id="1954250"/>
    <lineage>
        <taxon>Eukaryota</taxon>
        <taxon>Fungi</taxon>
        <taxon>Dikarya</taxon>
        <taxon>Ascomycota</taxon>
        <taxon>Pezizomycotina</taxon>
        <taxon>Sordariomycetes</taxon>
        <taxon>Sordariomycetidae</taxon>
        <taxon>Sordariales</taxon>
        <taxon>Lasiosphaeriaceae</taxon>
        <taxon>Lasiosphaeria</taxon>
    </lineage>
</organism>
<comment type="caution">
    <text evidence="2">The sequence shown here is derived from an EMBL/GenBank/DDBJ whole genome shotgun (WGS) entry which is preliminary data.</text>
</comment>
<sequence>MFFFPVTCLVQFVSLFFGQAVSFRLAWGYVESGLAPECLSCDLLSFILLLLLLLAMFPIPKFETRKMHNSRESKTGIVPAQ</sequence>
<keyword evidence="1" id="KW-1133">Transmembrane helix</keyword>
<dbReference type="RefSeq" id="XP_060290664.1">
    <property type="nucleotide sequence ID" value="XM_060443124.1"/>
</dbReference>
<evidence type="ECO:0000313" key="2">
    <source>
        <dbReference type="EMBL" id="KAK0703805.1"/>
    </source>
</evidence>
<feature type="transmembrane region" description="Helical" evidence="1">
    <location>
        <begin position="46"/>
        <end position="64"/>
    </location>
</feature>
<dbReference type="Proteomes" id="UP001172101">
    <property type="component" value="Unassembled WGS sequence"/>
</dbReference>
<protein>
    <submittedName>
        <fullName evidence="2">Uncharacterized protein</fullName>
    </submittedName>
</protein>
<reference evidence="2" key="1">
    <citation type="submission" date="2023-06" db="EMBL/GenBank/DDBJ databases">
        <title>Genome-scale phylogeny and comparative genomics of the fungal order Sordariales.</title>
        <authorList>
            <consortium name="Lawrence Berkeley National Laboratory"/>
            <person name="Hensen N."/>
            <person name="Bonometti L."/>
            <person name="Westerberg I."/>
            <person name="Brannstrom I.O."/>
            <person name="Guillou S."/>
            <person name="Cros-Aarteil S."/>
            <person name="Calhoun S."/>
            <person name="Haridas S."/>
            <person name="Kuo A."/>
            <person name="Mondo S."/>
            <person name="Pangilinan J."/>
            <person name="Riley R."/>
            <person name="LaButti K."/>
            <person name="Andreopoulos B."/>
            <person name="Lipzen A."/>
            <person name="Chen C."/>
            <person name="Yanf M."/>
            <person name="Daum C."/>
            <person name="Ng V."/>
            <person name="Clum A."/>
            <person name="Steindorff A."/>
            <person name="Ohm R."/>
            <person name="Martin F."/>
            <person name="Silar P."/>
            <person name="Natvig D."/>
            <person name="Lalanne C."/>
            <person name="Gautier V."/>
            <person name="Ament-velasquez S.L."/>
            <person name="Kruys A."/>
            <person name="Hutchinson M.I."/>
            <person name="Powell A.J."/>
            <person name="Barry K."/>
            <person name="Miller A.N."/>
            <person name="Grigoriev I.V."/>
            <person name="Debuchy R."/>
            <person name="Gladieux P."/>
            <person name="Thoren M.H."/>
            <person name="Johannesson H."/>
        </authorList>
    </citation>
    <scope>NUCLEOTIDE SEQUENCE</scope>
    <source>
        <strain evidence="2">SMH2392-1A</strain>
    </source>
</reference>
<dbReference type="GeneID" id="85326394"/>
<proteinExistence type="predicted"/>
<keyword evidence="1" id="KW-0812">Transmembrane</keyword>
<accession>A0AA40DHX6</accession>
<keyword evidence="1" id="KW-0472">Membrane</keyword>
<gene>
    <name evidence="2" type="ORF">B0T26DRAFT_732765</name>
</gene>
<evidence type="ECO:0000313" key="3">
    <source>
        <dbReference type="Proteomes" id="UP001172101"/>
    </source>
</evidence>
<name>A0AA40DHX6_9PEZI</name>
<dbReference type="AlphaFoldDB" id="A0AA40DHX6"/>
<evidence type="ECO:0000256" key="1">
    <source>
        <dbReference type="SAM" id="Phobius"/>
    </source>
</evidence>
<keyword evidence="3" id="KW-1185">Reference proteome</keyword>
<dbReference type="EMBL" id="JAUIRO010000008">
    <property type="protein sequence ID" value="KAK0703805.1"/>
    <property type="molecule type" value="Genomic_DNA"/>
</dbReference>